<dbReference type="SUPFAM" id="SSF48498">
    <property type="entry name" value="Tetracyclin repressor-like, C-terminal domain"/>
    <property type="match status" value="1"/>
</dbReference>
<dbReference type="EMBL" id="CP018820">
    <property type="protein sequence ID" value="APR53836.1"/>
    <property type="molecule type" value="Genomic_DNA"/>
</dbReference>
<dbReference type="Proteomes" id="UP000185161">
    <property type="component" value="Chromosome"/>
</dbReference>
<sequence length="217" mass="23617">MAEKAGGFAVGPRRAGRPRDPAKYGAIIEAARAAFFARGFQAATIEDIAQAAGVSKVTVYSRFGDKETLFEEVIRAESGRMAAVFDDGVAAGRCLEERLNAYGTSLMEFIFSEEHIAVDRVLMNEIAQSRRLAERFFQAGPALCLGRLADALSEAADQGEIEIDDPWMAAEDLCGLWQGLSDMGIKLGLEPPPTPDAIRFRVERATRLFLKMVGSKP</sequence>
<dbReference type="InterPro" id="IPR050109">
    <property type="entry name" value="HTH-type_TetR-like_transc_reg"/>
</dbReference>
<dbReference type="InterPro" id="IPR039536">
    <property type="entry name" value="TetR_C_Proteobacteria"/>
</dbReference>
<dbReference type="PROSITE" id="PS50977">
    <property type="entry name" value="HTH_TETR_2"/>
    <property type="match status" value="1"/>
</dbReference>
<dbReference type="PANTHER" id="PTHR30055">
    <property type="entry name" value="HTH-TYPE TRANSCRIPTIONAL REGULATOR RUTR"/>
    <property type="match status" value="1"/>
</dbReference>
<dbReference type="Gene3D" id="1.10.357.10">
    <property type="entry name" value="Tetracycline Repressor, domain 2"/>
    <property type="match status" value="1"/>
</dbReference>
<dbReference type="GeneID" id="44134206"/>
<keyword evidence="5" id="KW-1185">Reference proteome</keyword>
<dbReference type="GO" id="GO:0000976">
    <property type="term" value="F:transcription cis-regulatory region binding"/>
    <property type="evidence" value="ECO:0007669"/>
    <property type="project" value="TreeGrafter"/>
</dbReference>
<dbReference type="FunFam" id="1.10.10.60:FF:000141">
    <property type="entry name" value="TetR family transcriptional regulator"/>
    <property type="match status" value="1"/>
</dbReference>
<dbReference type="RefSeq" id="WP_066580527.1">
    <property type="nucleotide sequence ID" value="NZ_CP018820.1"/>
</dbReference>
<organism evidence="4 5">
    <name type="scientific">Sphingomonas koreensis</name>
    <dbReference type="NCBI Taxonomy" id="93064"/>
    <lineage>
        <taxon>Bacteria</taxon>
        <taxon>Pseudomonadati</taxon>
        <taxon>Pseudomonadota</taxon>
        <taxon>Alphaproteobacteria</taxon>
        <taxon>Sphingomonadales</taxon>
        <taxon>Sphingomonadaceae</taxon>
        <taxon>Sphingomonas</taxon>
    </lineage>
</organism>
<dbReference type="PANTHER" id="PTHR30055:SF146">
    <property type="entry name" value="HTH-TYPE TRANSCRIPTIONAL DUAL REGULATOR CECR"/>
    <property type="match status" value="1"/>
</dbReference>
<protein>
    <submittedName>
        <fullName evidence="4">Uncharacterized protein</fullName>
    </submittedName>
</protein>
<evidence type="ECO:0000256" key="3">
    <source>
        <dbReference type="ARBA" id="ARBA00023163"/>
    </source>
</evidence>
<dbReference type="InterPro" id="IPR001647">
    <property type="entry name" value="HTH_TetR"/>
</dbReference>
<dbReference type="InterPro" id="IPR036271">
    <property type="entry name" value="Tet_transcr_reg_TetR-rel_C_sf"/>
</dbReference>
<dbReference type="InterPro" id="IPR009057">
    <property type="entry name" value="Homeodomain-like_sf"/>
</dbReference>
<keyword evidence="1" id="KW-0805">Transcription regulation</keyword>
<dbReference type="KEGG" id="skr:BRX40_16725"/>
<evidence type="ECO:0000313" key="4">
    <source>
        <dbReference type="EMBL" id="APR53836.1"/>
    </source>
</evidence>
<reference evidence="5" key="1">
    <citation type="submission" date="2016-12" db="EMBL/GenBank/DDBJ databases">
        <title>Whole genome sequencing of Sphingomonas sp. ABOJV.</title>
        <authorList>
            <person name="Conlan S."/>
            <person name="Thomas P.J."/>
            <person name="Mullikin J."/>
            <person name="Palmore T.N."/>
            <person name="Frank K.M."/>
            <person name="Segre J.A."/>
        </authorList>
    </citation>
    <scope>NUCLEOTIDE SEQUENCE [LARGE SCALE GENOMIC DNA]</scope>
    <source>
        <strain evidence="5">ABOJV</strain>
    </source>
</reference>
<evidence type="ECO:0000313" key="5">
    <source>
        <dbReference type="Proteomes" id="UP000185161"/>
    </source>
</evidence>
<dbReference type="STRING" id="93064.BRX40_16725"/>
<dbReference type="SUPFAM" id="SSF46689">
    <property type="entry name" value="Homeodomain-like"/>
    <property type="match status" value="1"/>
</dbReference>
<dbReference type="AlphaFoldDB" id="A0A1L6JD39"/>
<dbReference type="Pfam" id="PF14246">
    <property type="entry name" value="TetR_C_7"/>
    <property type="match status" value="1"/>
</dbReference>
<evidence type="ECO:0000256" key="2">
    <source>
        <dbReference type="ARBA" id="ARBA00023125"/>
    </source>
</evidence>
<keyword evidence="3" id="KW-0804">Transcription</keyword>
<evidence type="ECO:0000256" key="1">
    <source>
        <dbReference type="ARBA" id="ARBA00023015"/>
    </source>
</evidence>
<proteinExistence type="predicted"/>
<gene>
    <name evidence="4" type="ORF">BRX40_16725</name>
</gene>
<name>A0A1L6JD39_9SPHN</name>
<dbReference type="GO" id="GO:0003700">
    <property type="term" value="F:DNA-binding transcription factor activity"/>
    <property type="evidence" value="ECO:0007669"/>
    <property type="project" value="TreeGrafter"/>
</dbReference>
<accession>A0A1L6JD39</accession>
<dbReference type="Pfam" id="PF00440">
    <property type="entry name" value="TetR_N"/>
    <property type="match status" value="1"/>
</dbReference>
<dbReference type="PRINTS" id="PR00455">
    <property type="entry name" value="HTHTETR"/>
</dbReference>
<keyword evidence="2" id="KW-0238">DNA-binding</keyword>